<dbReference type="PANTHER" id="PTHR32309:SF13">
    <property type="entry name" value="FERRIC ENTEROBACTIN TRANSPORT PROTEIN FEPE"/>
    <property type="match status" value="1"/>
</dbReference>
<dbReference type="InterPro" id="IPR025669">
    <property type="entry name" value="AAA_dom"/>
</dbReference>
<feature type="region of interest" description="Disordered" evidence="9">
    <location>
        <begin position="1"/>
        <end position="64"/>
    </location>
</feature>
<dbReference type="EMBL" id="CP059735">
    <property type="protein sequence ID" value="WDD99461.1"/>
    <property type="molecule type" value="Genomic_DNA"/>
</dbReference>
<keyword evidence="6" id="KW-0067">ATP-binding</keyword>
<dbReference type="AlphaFoldDB" id="A0AAE9YTS2"/>
<evidence type="ECO:0000256" key="5">
    <source>
        <dbReference type="ARBA" id="ARBA00022777"/>
    </source>
</evidence>
<evidence type="ECO:0000256" key="8">
    <source>
        <dbReference type="ARBA" id="ARBA00051245"/>
    </source>
</evidence>
<evidence type="ECO:0000259" key="10">
    <source>
        <dbReference type="Pfam" id="PF13614"/>
    </source>
</evidence>
<dbReference type="InterPro" id="IPR005702">
    <property type="entry name" value="Wzc-like_C"/>
</dbReference>
<keyword evidence="7" id="KW-0829">Tyrosine-protein kinase</keyword>
<comment type="similarity">
    <text evidence="1">Belongs to the CpsD/CapB family.</text>
</comment>
<dbReference type="NCBIfam" id="TIGR03018">
    <property type="entry name" value="pepcterm_TyrKin"/>
    <property type="match status" value="1"/>
</dbReference>
<dbReference type="PANTHER" id="PTHR32309">
    <property type="entry name" value="TYROSINE-PROTEIN KINASE"/>
    <property type="match status" value="1"/>
</dbReference>
<reference evidence="11 12" key="2">
    <citation type="journal article" date="2022" name="Mar. Drugs">
        <title>Bioassay-Guided Fractionation Leads to the Detection of Cholic Acid Generated by the Rare Thalassomonas sp.</title>
        <authorList>
            <person name="Pheiffer F."/>
            <person name="Schneider Y.K."/>
            <person name="Hansen E.H."/>
            <person name="Andersen J.H."/>
            <person name="Isaksson J."/>
            <person name="Busche T."/>
            <person name="R C."/>
            <person name="Kalinowski J."/>
            <person name="Zyl L.V."/>
            <person name="Trindade M."/>
        </authorList>
    </citation>
    <scope>NUCLEOTIDE SEQUENCE [LARGE SCALE GENOMIC DNA]</scope>
    <source>
        <strain evidence="11 12">A5K-106</strain>
    </source>
</reference>
<dbReference type="Gene3D" id="3.40.50.300">
    <property type="entry name" value="P-loop containing nucleotide triphosphate hydrolases"/>
    <property type="match status" value="1"/>
</dbReference>
<evidence type="ECO:0000256" key="6">
    <source>
        <dbReference type="ARBA" id="ARBA00022840"/>
    </source>
</evidence>
<dbReference type="InterPro" id="IPR050445">
    <property type="entry name" value="Bact_polysacc_biosynth/exp"/>
</dbReference>
<evidence type="ECO:0000256" key="1">
    <source>
        <dbReference type="ARBA" id="ARBA00007316"/>
    </source>
</evidence>
<comment type="catalytic activity">
    <reaction evidence="8">
        <text>L-tyrosyl-[protein] + ATP = O-phospho-L-tyrosyl-[protein] + ADP + H(+)</text>
        <dbReference type="Rhea" id="RHEA:10596"/>
        <dbReference type="Rhea" id="RHEA-COMP:10136"/>
        <dbReference type="Rhea" id="RHEA-COMP:20101"/>
        <dbReference type="ChEBI" id="CHEBI:15378"/>
        <dbReference type="ChEBI" id="CHEBI:30616"/>
        <dbReference type="ChEBI" id="CHEBI:46858"/>
        <dbReference type="ChEBI" id="CHEBI:61978"/>
        <dbReference type="ChEBI" id="CHEBI:456216"/>
        <dbReference type="EC" id="2.7.10.2"/>
    </reaction>
</comment>
<accession>A0AAE9YTS2</accession>
<dbReference type="NCBIfam" id="TIGR01007">
    <property type="entry name" value="eps_fam"/>
    <property type="match status" value="1"/>
</dbReference>
<dbReference type="GO" id="GO:0004715">
    <property type="term" value="F:non-membrane spanning protein tyrosine kinase activity"/>
    <property type="evidence" value="ECO:0007669"/>
    <property type="project" value="UniProtKB-EC"/>
</dbReference>
<evidence type="ECO:0000256" key="4">
    <source>
        <dbReference type="ARBA" id="ARBA00022741"/>
    </source>
</evidence>
<dbReference type="InterPro" id="IPR027417">
    <property type="entry name" value="P-loop_NTPase"/>
</dbReference>
<reference evidence="11 12" key="1">
    <citation type="journal article" date="2015" name="Genome Announc.">
        <title>Draft Genome Sequences of Marine Isolates of Thalassomonas viridans and Thalassomonas actiniarum.</title>
        <authorList>
            <person name="Olonade I."/>
            <person name="van Zyl L.J."/>
            <person name="Trindade M."/>
        </authorList>
    </citation>
    <scope>NUCLEOTIDE SEQUENCE [LARGE SCALE GENOMIC DNA]</scope>
    <source>
        <strain evidence="11 12">A5K-106</strain>
    </source>
</reference>
<sequence>MSTIEKALQKQREKNQQGSADQAQEETAATAAGNSPAENTADKVEQVQAASPNGNNKREPIVIDQKELKEKGLITDSTERQKIKDEFRYIKRKLLNNAFGSGASSLENGNLVMVSSGKPNEGKTFVSINLALSIALEQDKTVLLIDADVIRPSISTELNISPRKGLVEYLLGEVSNVSEVIYNTSINNLKIIPAGEPHHLTSELLTSDKMSQLTQELANRYGDRMVIFDSPPLIEVNESQVLANLMGQALVVVEESHSKIADIQKAVDSLNEDLAIGFVINKAVQTQKDMYGYYGY</sequence>
<proteinExistence type="inferred from homology"/>
<keyword evidence="12" id="KW-1185">Reference proteome</keyword>
<evidence type="ECO:0000256" key="3">
    <source>
        <dbReference type="ARBA" id="ARBA00022679"/>
    </source>
</evidence>
<dbReference type="SUPFAM" id="SSF52540">
    <property type="entry name" value="P-loop containing nucleoside triphosphate hydrolases"/>
    <property type="match status" value="1"/>
</dbReference>
<organism evidence="11 12">
    <name type="scientific">Thalassomonas actiniarum</name>
    <dbReference type="NCBI Taxonomy" id="485447"/>
    <lineage>
        <taxon>Bacteria</taxon>
        <taxon>Pseudomonadati</taxon>
        <taxon>Pseudomonadota</taxon>
        <taxon>Gammaproteobacteria</taxon>
        <taxon>Alteromonadales</taxon>
        <taxon>Colwelliaceae</taxon>
        <taxon>Thalassomonas</taxon>
    </lineage>
</organism>
<evidence type="ECO:0000313" key="11">
    <source>
        <dbReference type="EMBL" id="WDD99461.1"/>
    </source>
</evidence>
<evidence type="ECO:0000313" key="12">
    <source>
        <dbReference type="Proteomes" id="UP000032568"/>
    </source>
</evidence>
<keyword evidence="3 11" id="KW-0808">Transferase</keyword>
<dbReference type="Pfam" id="PF13614">
    <property type="entry name" value="AAA_31"/>
    <property type="match status" value="1"/>
</dbReference>
<dbReference type="RefSeq" id="WP_044834094.1">
    <property type="nucleotide sequence ID" value="NZ_CP059735.1"/>
</dbReference>
<keyword evidence="5" id="KW-0418">Kinase</keyword>
<dbReference type="Proteomes" id="UP000032568">
    <property type="component" value="Chromosome"/>
</dbReference>
<evidence type="ECO:0000256" key="7">
    <source>
        <dbReference type="ARBA" id="ARBA00023137"/>
    </source>
</evidence>
<dbReference type="CDD" id="cd05387">
    <property type="entry name" value="BY-kinase"/>
    <property type="match status" value="1"/>
</dbReference>
<evidence type="ECO:0000256" key="9">
    <source>
        <dbReference type="SAM" id="MobiDB-lite"/>
    </source>
</evidence>
<name>A0AAE9YTS2_9GAMM</name>
<protein>
    <recommendedName>
        <fullName evidence="2">non-specific protein-tyrosine kinase</fullName>
        <ecNumber evidence="2">2.7.10.2</ecNumber>
    </recommendedName>
</protein>
<dbReference type="GO" id="GO:0005886">
    <property type="term" value="C:plasma membrane"/>
    <property type="evidence" value="ECO:0007669"/>
    <property type="project" value="TreeGrafter"/>
</dbReference>
<feature type="domain" description="AAA" evidence="10">
    <location>
        <begin position="114"/>
        <end position="243"/>
    </location>
</feature>
<dbReference type="KEGG" id="tact:SG35_001915"/>
<keyword evidence="4" id="KW-0547">Nucleotide-binding</keyword>
<gene>
    <name evidence="11" type="ORF">SG35_001915</name>
</gene>
<dbReference type="EC" id="2.7.10.2" evidence="2"/>
<dbReference type="GO" id="GO:0005524">
    <property type="term" value="F:ATP binding"/>
    <property type="evidence" value="ECO:0007669"/>
    <property type="project" value="UniProtKB-KW"/>
</dbReference>
<evidence type="ECO:0000256" key="2">
    <source>
        <dbReference type="ARBA" id="ARBA00011903"/>
    </source>
</evidence>